<evidence type="ECO:0000256" key="1">
    <source>
        <dbReference type="SAM" id="MobiDB-lite"/>
    </source>
</evidence>
<accession>A0AAN7RNV1</accession>
<gene>
    <name evidence="2" type="ORF">SAY86_004463</name>
</gene>
<evidence type="ECO:0000313" key="2">
    <source>
        <dbReference type="EMBL" id="KAK4804646.1"/>
    </source>
</evidence>
<feature type="compositionally biased region" description="Gly residues" evidence="1">
    <location>
        <begin position="1"/>
        <end position="10"/>
    </location>
</feature>
<reference evidence="2 3" key="1">
    <citation type="journal article" date="2023" name="Hortic Res">
        <title>Pangenome of water caltrop reveals structural variations and asymmetric subgenome divergence after allopolyploidization.</title>
        <authorList>
            <person name="Zhang X."/>
            <person name="Chen Y."/>
            <person name="Wang L."/>
            <person name="Yuan Y."/>
            <person name="Fang M."/>
            <person name="Shi L."/>
            <person name="Lu R."/>
            <person name="Comes H.P."/>
            <person name="Ma Y."/>
            <person name="Chen Y."/>
            <person name="Huang G."/>
            <person name="Zhou Y."/>
            <person name="Zheng Z."/>
            <person name="Qiu Y."/>
        </authorList>
    </citation>
    <scope>NUCLEOTIDE SEQUENCE [LARGE SCALE GENOMIC DNA]</scope>
    <source>
        <strain evidence="2">F231</strain>
    </source>
</reference>
<protein>
    <submittedName>
        <fullName evidence="2">Uncharacterized protein</fullName>
    </submittedName>
</protein>
<comment type="caution">
    <text evidence="2">The sequence shown here is derived from an EMBL/GenBank/DDBJ whole genome shotgun (WGS) entry which is preliminary data.</text>
</comment>
<evidence type="ECO:0000313" key="3">
    <source>
        <dbReference type="Proteomes" id="UP001346149"/>
    </source>
</evidence>
<name>A0AAN7RNV1_TRANT</name>
<feature type="compositionally biased region" description="Basic and acidic residues" evidence="1">
    <location>
        <begin position="12"/>
        <end position="21"/>
    </location>
</feature>
<dbReference type="Proteomes" id="UP001346149">
    <property type="component" value="Unassembled WGS sequence"/>
</dbReference>
<proteinExistence type="predicted"/>
<feature type="region of interest" description="Disordered" evidence="1">
    <location>
        <begin position="1"/>
        <end position="70"/>
    </location>
</feature>
<organism evidence="2 3">
    <name type="scientific">Trapa natans</name>
    <name type="common">Water chestnut</name>
    <dbReference type="NCBI Taxonomy" id="22666"/>
    <lineage>
        <taxon>Eukaryota</taxon>
        <taxon>Viridiplantae</taxon>
        <taxon>Streptophyta</taxon>
        <taxon>Embryophyta</taxon>
        <taxon>Tracheophyta</taxon>
        <taxon>Spermatophyta</taxon>
        <taxon>Magnoliopsida</taxon>
        <taxon>eudicotyledons</taxon>
        <taxon>Gunneridae</taxon>
        <taxon>Pentapetalae</taxon>
        <taxon>rosids</taxon>
        <taxon>malvids</taxon>
        <taxon>Myrtales</taxon>
        <taxon>Lythraceae</taxon>
        <taxon>Trapa</taxon>
    </lineage>
</organism>
<feature type="compositionally biased region" description="Basic and acidic residues" evidence="1">
    <location>
        <begin position="46"/>
        <end position="56"/>
    </location>
</feature>
<keyword evidence="3" id="KW-1185">Reference proteome</keyword>
<sequence>MEGLPGGVRGRGAVEVRDPSRVTEAPAVQGPAREGRGGVRVRPYRRAHDPVGDRDIQVPPQMHGESYEGG</sequence>
<dbReference type="EMBL" id="JAXQNO010000001">
    <property type="protein sequence ID" value="KAK4804646.1"/>
    <property type="molecule type" value="Genomic_DNA"/>
</dbReference>
<dbReference type="AlphaFoldDB" id="A0AAN7RNV1"/>